<gene>
    <name evidence="3" type="ORF">ACEWY4_005350</name>
</gene>
<keyword evidence="4" id="KW-1185">Reference proteome</keyword>
<organism evidence="3 4">
    <name type="scientific">Coilia grayii</name>
    <name type="common">Gray's grenadier anchovy</name>
    <dbReference type="NCBI Taxonomy" id="363190"/>
    <lineage>
        <taxon>Eukaryota</taxon>
        <taxon>Metazoa</taxon>
        <taxon>Chordata</taxon>
        <taxon>Craniata</taxon>
        <taxon>Vertebrata</taxon>
        <taxon>Euteleostomi</taxon>
        <taxon>Actinopterygii</taxon>
        <taxon>Neopterygii</taxon>
        <taxon>Teleostei</taxon>
        <taxon>Clupei</taxon>
        <taxon>Clupeiformes</taxon>
        <taxon>Clupeoidei</taxon>
        <taxon>Engraulidae</taxon>
        <taxon>Coilinae</taxon>
        <taxon>Coilia</taxon>
    </lineage>
</organism>
<feature type="region of interest" description="Disordered" evidence="2">
    <location>
        <begin position="505"/>
        <end position="544"/>
    </location>
</feature>
<sequence>MVRYLMVVVKKSVHRGGQNVRMKMVNVLLHVVLTQLLRLLESTECDMIKTVQWKMGKEMTLLLSERARQDTALPTDVWKRGSMKHCPTPERPLVVENFVHQLLSGGQISGGQVSFSSDHLQECLSSLLRDVIGRERSNFLFYSQFYEHLLQQETQLLHQREQDVKNLEEYHILSNDPLNKAAGLCRGLMVELTALRCRLAHLEEERRTLTQQLSLEHRQHYDTLVRRLFTTCLQLKSRLDGYHQKMEEDVLQMVSRARREGVDKIARLQRKYDSSRDPKDLADTLVEKETQHDLLTENSQQRALMKKLQTLAQWRETVALGKLQRELLSTQQRELRRQLSCIKVQLESEQQGAMLQQELNTLRLAMQQSQREVHLVRKQLSQQSQRLQEVEHGCARETRMSRQLHSTGVLSLQRLQEEAEDRERVIKELTEQLRSGRRHSQLRLQHSAKELQQVRSKLQQERGLKQEAFQLVSQLQRQVSEGTALPTCTSSTSALIAGRSTRTSPVLALRNSRGSPSAMTTRNIKRDDAEDRSPYAFQTGSPDTKMLFSKSKQSLTQHLEPSEVLLPTLHDGRSTSLMLTLQRP</sequence>
<dbReference type="InterPro" id="IPR040401">
    <property type="entry name" value="CCDC162"/>
</dbReference>
<reference evidence="3 4" key="1">
    <citation type="submission" date="2024-09" db="EMBL/GenBank/DDBJ databases">
        <title>A chromosome-level genome assembly of Gray's grenadier anchovy, Coilia grayii.</title>
        <authorList>
            <person name="Fu Z."/>
        </authorList>
    </citation>
    <scope>NUCLEOTIDE SEQUENCE [LARGE SCALE GENOMIC DNA]</scope>
    <source>
        <strain evidence="3">G4</strain>
        <tissue evidence="3">Muscle</tissue>
    </source>
</reference>
<proteinExistence type="predicted"/>
<dbReference type="Proteomes" id="UP001591681">
    <property type="component" value="Unassembled WGS sequence"/>
</dbReference>
<evidence type="ECO:0000256" key="1">
    <source>
        <dbReference type="SAM" id="Coils"/>
    </source>
</evidence>
<evidence type="ECO:0000313" key="4">
    <source>
        <dbReference type="Proteomes" id="UP001591681"/>
    </source>
</evidence>
<feature type="coiled-coil region" evidence="1">
    <location>
        <begin position="412"/>
        <end position="461"/>
    </location>
</feature>
<dbReference type="PANTHER" id="PTHR33331:SF13">
    <property type="entry name" value="COILED-COIL DOMAIN CONTAINING 162"/>
    <property type="match status" value="1"/>
</dbReference>
<feature type="coiled-coil region" evidence="1">
    <location>
        <begin position="352"/>
        <end position="386"/>
    </location>
</feature>
<feature type="coiled-coil region" evidence="1">
    <location>
        <begin position="150"/>
        <end position="219"/>
    </location>
</feature>
<protein>
    <submittedName>
        <fullName evidence="3">Uncharacterized protein</fullName>
    </submittedName>
</protein>
<name>A0ABD1KID7_9TELE</name>
<evidence type="ECO:0000313" key="3">
    <source>
        <dbReference type="EMBL" id="KAL2098870.1"/>
    </source>
</evidence>
<comment type="caution">
    <text evidence="3">The sequence shown here is derived from an EMBL/GenBank/DDBJ whole genome shotgun (WGS) entry which is preliminary data.</text>
</comment>
<feature type="compositionally biased region" description="Polar residues" evidence="2">
    <location>
        <begin position="512"/>
        <end position="522"/>
    </location>
</feature>
<dbReference type="PANTHER" id="PTHR33331">
    <property type="entry name" value="COILED-COIL DOMAIN-CONTAINING PROTEIN 162"/>
    <property type="match status" value="1"/>
</dbReference>
<dbReference type="EMBL" id="JBHFQA010000005">
    <property type="protein sequence ID" value="KAL2098870.1"/>
    <property type="molecule type" value="Genomic_DNA"/>
</dbReference>
<feature type="compositionally biased region" description="Basic and acidic residues" evidence="2">
    <location>
        <begin position="524"/>
        <end position="533"/>
    </location>
</feature>
<accession>A0ABD1KID7</accession>
<dbReference type="AlphaFoldDB" id="A0ABD1KID7"/>
<keyword evidence="1" id="KW-0175">Coiled coil</keyword>
<evidence type="ECO:0000256" key="2">
    <source>
        <dbReference type="SAM" id="MobiDB-lite"/>
    </source>
</evidence>